<organism evidence="13 14">
    <name type="scientific">Celerinatantimonas diazotrophica</name>
    <dbReference type="NCBI Taxonomy" id="412034"/>
    <lineage>
        <taxon>Bacteria</taxon>
        <taxon>Pseudomonadati</taxon>
        <taxon>Pseudomonadota</taxon>
        <taxon>Gammaproteobacteria</taxon>
        <taxon>Celerinatantimonadaceae</taxon>
        <taxon>Celerinatantimonas</taxon>
    </lineage>
</organism>
<dbReference type="GO" id="GO:0015940">
    <property type="term" value="P:pantothenate biosynthetic process"/>
    <property type="evidence" value="ECO:0007669"/>
    <property type="project" value="UniProtKB-UniPathway"/>
</dbReference>
<dbReference type="SUPFAM" id="SSF51735">
    <property type="entry name" value="NAD(P)-binding Rossmann-fold domains"/>
    <property type="match status" value="1"/>
</dbReference>
<dbReference type="GO" id="GO:0005737">
    <property type="term" value="C:cytoplasm"/>
    <property type="evidence" value="ECO:0007669"/>
    <property type="project" value="TreeGrafter"/>
</dbReference>
<evidence type="ECO:0000256" key="9">
    <source>
        <dbReference type="ARBA" id="ARBA00048793"/>
    </source>
</evidence>
<dbReference type="FunFam" id="1.10.1040.10:FF:000017">
    <property type="entry name" value="2-dehydropantoate 2-reductase"/>
    <property type="match status" value="1"/>
</dbReference>
<dbReference type="Pfam" id="PF08546">
    <property type="entry name" value="ApbA_C"/>
    <property type="match status" value="1"/>
</dbReference>
<evidence type="ECO:0000256" key="8">
    <source>
        <dbReference type="ARBA" id="ARBA00032024"/>
    </source>
</evidence>
<comment type="catalytic activity">
    <reaction evidence="9 10">
        <text>(R)-pantoate + NADP(+) = 2-dehydropantoate + NADPH + H(+)</text>
        <dbReference type="Rhea" id="RHEA:16233"/>
        <dbReference type="ChEBI" id="CHEBI:11561"/>
        <dbReference type="ChEBI" id="CHEBI:15378"/>
        <dbReference type="ChEBI" id="CHEBI:15980"/>
        <dbReference type="ChEBI" id="CHEBI:57783"/>
        <dbReference type="ChEBI" id="CHEBI:58349"/>
        <dbReference type="EC" id="1.1.1.169"/>
    </reaction>
</comment>
<dbReference type="NCBIfam" id="TIGR00745">
    <property type="entry name" value="apbA_panE"/>
    <property type="match status" value="1"/>
</dbReference>
<keyword evidence="6 10" id="KW-0521">NADP</keyword>
<feature type="domain" description="Ketopantoate reductase N-terminal" evidence="11">
    <location>
        <begin position="4"/>
        <end position="144"/>
    </location>
</feature>
<comment type="function">
    <text evidence="10">Catalyzes the NADPH-dependent reduction of ketopantoate into pantoic acid.</text>
</comment>
<proteinExistence type="inferred from homology"/>
<dbReference type="InterPro" id="IPR013752">
    <property type="entry name" value="KPA_reductase"/>
</dbReference>
<dbReference type="UniPathway" id="UPA00028">
    <property type="reaction ID" value="UER00004"/>
</dbReference>
<dbReference type="Pfam" id="PF02558">
    <property type="entry name" value="ApbA"/>
    <property type="match status" value="1"/>
</dbReference>
<evidence type="ECO:0000256" key="4">
    <source>
        <dbReference type="ARBA" id="ARBA00019465"/>
    </source>
</evidence>
<evidence type="ECO:0000256" key="3">
    <source>
        <dbReference type="ARBA" id="ARBA00013014"/>
    </source>
</evidence>
<evidence type="ECO:0000256" key="1">
    <source>
        <dbReference type="ARBA" id="ARBA00004994"/>
    </source>
</evidence>
<dbReference type="Gene3D" id="1.10.1040.10">
    <property type="entry name" value="N-(1-d-carboxylethyl)-l-norvaline Dehydrogenase, domain 2"/>
    <property type="match status" value="1"/>
</dbReference>
<dbReference type="SUPFAM" id="SSF48179">
    <property type="entry name" value="6-phosphogluconate dehydrogenase C-terminal domain-like"/>
    <property type="match status" value="1"/>
</dbReference>
<evidence type="ECO:0000256" key="2">
    <source>
        <dbReference type="ARBA" id="ARBA00007870"/>
    </source>
</evidence>
<dbReference type="InterPro" id="IPR003710">
    <property type="entry name" value="ApbA"/>
</dbReference>
<dbReference type="GO" id="GO:0050661">
    <property type="term" value="F:NADP binding"/>
    <property type="evidence" value="ECO:0007669"/>
    <property type="project" value="TreeGrafter"/>
</dbReference>
<feature type="domain" description="Ketopantoate reductase C-terminal" evidence="12">
    <location>
        <begin position="171"/>
        <end position="290"/>
    </location>
</feature>
<accession>A0A4R1K3K8</accession>
<evidence type="ECO:0000256" key="6">
    <source>
        <dbReference type="ARBA" id="ARBA00022857"/>
    </source>
</evidence>
<name>A0A4R1K3K8_9GAMM</name>
<keyword evidence="14" id="KW-1185">Reference proteome</keyword>
<evidence type="ECO:0000256" key="10">
    <source>
        <dbReference type="RuleBase" id="RU362068"/>
    </source>
</evidence>
<evidence type="ECO:0000313" key="14">
    <source>
        <dbReference type="Proteomes" id="UP000295565"/>
    </source>
</evidence>
<evidence type="ECO:0000313" key="13">
    <source>
        <dbReference type="EMBL" id="TCK58676.1"/>
    </source>
</evidence>
<dbReference type="InterPro" id="IPR050838">
    <property type="entry name" value="Ketopantoate_reductase"/>
</dbReference>
<keyword evidence="5 10" id="KW-0566">Pantothenate biosynthesis</keyword>
<comment type="caution">
    <text evidence="13">The sequence shown here is derived from an EMBL/GenBank/DDBJ whole genome shotgun (WGS) entry which is preliminary data.</text>
</comment>
<comment type="similarity">
    <text evidence="2 10">Belongs to the ketopantoate reductase family.</text>
</comment>
<gene>
    <name evidence="13" type="ORF">EV690_0813</name>
</gene>
<dbReference type="EC" id="1.1.1.169" evidence="3 10"/>
<dbReference type="PANTHER" id="PTHR43765">
    <property type="entry name" value="2-DEHYDROPANTOATE 2-REDUCTASE-RELATED"/>
    <property type="match status" value="1"/>
</dbReference>
<evidence type="ECO:0000256" key="7">
    <source>
        <dbReference type="ARBA" id="ARBA00023002"/>
    </source>
</evidence>
<evidence type="ECO:0000256" key="5">
    <source>
        <dbReference type="ARBA" id="ARBA00022655"/>
    </source>
</evidence>
<protein>
    <recommendedName>
        <fullName evidence="4 10">2-dehydropantoate 2-reductase</fullName>
        <ecNumber evidence="3 10">1.1.1.169</ecNumber>
    </recommendedName>
    <alternativeName>
        <fullName evidence="8 10">Ketopantoate reductase</fullName>
    </alternativeName>
</protein>
<evidence type="ECO:0000259" key="11">
    <source>
        <dbReference type="Pfam" id="PF02558"/>
    </source>
</evidence>
<dbReference type="InterPro" id="IPR036291">
    <property type="entry name" value="NAD(P)-bd_dom_sf"/>
</dbReference>
<evidence type="ECO:0000259" key="12">
    <source>
        <dbReference type="Pfam" id="PF08546"/>
    </source>
</evidence>
<reference evidence="13 14" key="1">
    <citation type="submission" date="2019-03" db="EMBL/GenBank/DDBJ databases">
        <title>Genomic Encyclopedia of Type Strains, Phase IV (KMG-IV): sequencing the most valuable type-strain genomes for metagenomic binning, comparative biology and taxonomic classification.</title>
        <authorList>
            <person name="Goeker M."/>
        </authorList>
    </citation>
    <scope>NUCLEOTIDE SEQUENCE [LARGE SCALE GENOMIC DNA]</scope>
    <source>
        <strain evidence="13 14">DSM 18577</strain>
    </source>
</reference>
<dbReference type="InterPro" id="IPR013328">
    <property type="entry name" value="6PGD_dom2"/>
</dbReference>
<dbReference type="EMBL" id="SMGD01000011">
    <property type="protein sequence ID" value="TCK58676.1"/>
    <property type="molecule type" value="Genomic_DNA"/>
</dbReference>
<comment type="pathway">
    <text evidence="1 10">Cofactor biosynthesis; (R)-pantothenate biosynthesis; (R)-pantoate from 3-methyl-2-oxobutanoate: step 2/2.</text>
</comment>
<dbReference type="GO" id="GO:0008677">
    <property type="term" value="F:2-dehydropantoate 2-reductase activity"/>
    <property type="evidence" value="ECO:0007669"/>
    <property type="project" value="UniProtKB-EC"/>
</dbReference>
<dbReference type="PANTHER" id="PTHR43765:SF2">
    <property type="entry name" value="2-DEHYDROPANTOATE 2-REDUCTASE"/>
    <property type="match status" value="1"/>
</dbReference>
<dbReference type="Proteomes" id="UP000295565">
    <property type="component" value="Unassembled WGS sequence"/>
</dbReference>
<keyword evidence="7 10" id="KW-0560">Oxidoreductase</keyword>
<dbReference type="Gene3D" id="3.40.50.720">
    <property type="entry name" value="NAD(P)-binding Rossmann-like Domain"/>
    <property type="match status" value="1"/>
</dbReference>
<dbReference type="InterPro" id="IPR008927">
    <property type="entry name" value="6-PGluconate_DH-like_C_sf"/>
</dbReference>
<dbReference type="InterPro" id="IPR013332">
    <property type="entry name" value="KPR_N"/>
</dbReference>
<sequence>MHWGILGDGAIGGLYAMSLYHAGYPVTLVMSNEFSQGQSFRQLTYENEQTHYQAELPIEQTTDHCDILLICTKSYQVLDALQTIHLTQNCELLTLHNGMGPQQKILNRYPDHSLWAGTTTHGAKRQSNHIIHHGSGITTIGRYPKNHHTAPCPTWLDDLNNALPEVIFDENIEIALWRKLAINCVINPLTAIDQCLNGELLSPSYQPVIRELCYEISQVANACQIPLSCGEIEQLVQQVCKQTAKNHSSMAQDVYYRRPTEIKLINGYIVEMAKRYNLDVPFNRHLVKNLTTGEF</sequence>
<dbReference type="AlphaFoldDB" id="A0A4R1K3K8"/>